<reference evidence="1 2" key="1">
    <citation type="journal article" date="2014" name="PLoS Genet.">
        <title>Phylogenetically driven sequencing of extremely halophilic archaea reveals strategies for static and dynamic osmo-response.</title>
        <authorList>
            <person name="Becker E.A."/>
            <person name="Seitzer P.M."/>
            <person name="Tritt A."/>
            <person name="Larsen D."/>
            <person name="Krusor M."/>
            <person name="Yao A.I."/>
            <person name="Wu D."/>
            <person name="Madern D."/>
            <person name="Eisen J.A."/>
            <person name="Darling A.E."/>
            <person name="Facciotti M.T."/>
        </authorList>
    </citation>
    <scope>NUCLEOTIDE SEQUENCE [LARGE SCALE GENOMIC DNA]</scope>
    <source>
        <strain evidence="1 2">JCM 14624</strain>
    </source>
</reference>
<evidence type="ECO:0000313" key="2">
    <source>
        <dbReference type="Proteomes" id="UP000011560"/>
    </source>
</evidence>
<organism evidence="1 2">
    <name type="scientific">Halovivax asiaticus JCM 14624</name>
    <dbReference type="NCBI Taxonomy" id="1227490"/>
    <lineage>
        <taxon>Archaea</taxon>
        <taxon>Methanobacteriati</taxon>
        <taxon>Methanobacteriota</taxon>
        <taxon>Stenosarchaea group</taxon>
        <taxon>Halobacteria</taxon>
        <taxon>Halobacteriales</taxon>
        <taxon>Natrialbaceae</taxon>
        <taxon>Halovivax</taxon>
    </lineage>
</organism>
<gene>
    <name evidence="1" type="ORF">C479_05383</name>
</gene>
<protein>
    <submittedName>
        <fullName evidence="1">Uncharacterized protein</fullName>
    </submittedName>
</protein>
<dbReference type="AlphaFoldDB" id="M0BR95"/>
<evidence type="ECO:0000313" key="1">
    <source>
        <dbReference type="EMBL" id="ELZ12214.1"/>
    </source>
</evidence>
<proteinExistence type="predicted"/>
<sequence length="155" mass="17758">MDSTESVPWADVIAVRGVPGEELQPFVQRDAPDLDGRSPAEAVKVVYDDWKETLGDERTLDDQGAAYLIAYLLEHRGVIHLDDTDAFGGSLLDRKPDDERLRELFHDEERTLWWIGVECGVHHSLVSRWLYEADIPLLARNLNDETVRKLPKRPR</sequence>
<dbReference type="OrthoDB" id="269373at2157"/>
<dbReference type="EMBL" id="AOIQ01000009">
    <property type="protein sequence ID" value="ELZ12214.1"/>
    <property type="molecule type" value="Genomic_DNA"/>
</dbReference>
<accession>M0BR95</accession>
<keyword evidence="2" id="KW-1185">Reference proteome</keyword>
<dbReference type="Proteomes" id="UP000011560">
    <property type="component" value="Unassembled WGS sequence"/>
</dbReference>
<dbReference type="RefSeq" id="WP_007698958.1">
    <property type="nucleotide sequence ID" value="NZ_AOIQ01000009.1"/>
</dbReference>
<name>M0BR95_9EURY</name>
<comment type="caution">
    <text evidence="1">The sequence shown here is derived from an EMBL/GenBank/DDBJ whole genome shotgun (WGS) entry which is preliminary data.</text>
</comment>